<evidence type="ECO:0000256" key="4">
    <source>
        <dbReference type="SAM" id="MobiDB-lite"/>
    </source>
</evidence>
<dbReference type="Gene3D" id="3.40.1090.10">
    <property type="entry name" value="Cytosolic phospholipase A2 catalytic domain"/>
    <property type="match status" value="1"/>
</dbReference>
<evidence type="ECO:0000256" key="5">
    <source>
        <dbReference type="SAM" id="Phobius"/>
    </source>
</evidence>
<dbReference type="GO" id="GO:0055088">
    <property type="term" value="P:lipid homeostasis"/>
    <property type="evidence" value="ECO:0007669"/>
    <property type="project" value="TreeGrafter"/>
</dbReference>
<dbReference type="OrthoDB" id="197155at2759"/>
<feature type="region of interest" description="Disordered" evidence="4">
    <location>
        <begin position="28"/>
        <end position="51"/>
    </location>
</feature>
<dbReference type="AlphaFoldDB" id="A0A9W6BRQ0"/>
<accession>A0A9W6BRQ0</accession>
<feature type="short sequence motif" description="GXSXG" evidence="2">
    <location>
        <begin position="117"/>
        <end position="121"/>
    </location>
</feature>
<feature type="domain" description="PNPLA" evidence="6">
    <location>
        <begin position="85"/>
        <end position="254"/>
    </location>
</feature>
<evidence type="ECO:0000256" key="2">
    <source>
        <dbReference type="PROSITE-ProRule" id="PRU01161"/>
    </source>
</evidence>
<protein>
    <recommendedName>
        <fullName evidence="3">Patatin</fullName>
        <ecNumber evidence="3">3.1.1.-</ecNumber>
    </recommendedName>
</protein>
<dbReference type="PROSITE" id="PS51635">
    <property type="entry name" value="PNPLA"/>
    <property type="match status" value="1"/>
</dbReference>
<dbReference type="InterPro" id="IPR016035">
    <property type="entry name" value="Acyl_Trfase/lysoPLipase"/>
</dbReference>
<dbReference type="SUPFAM" id="SSF52151">
    <property type="entry name" value="FabD/lysophospholipase-like"/>
    <property type="match status" value="1"/>
</dbReference>
<dbReference type="GO" id="GO:0005737">
    <property type="term" value="C:cytoplasm"/>
    <property type="evidence" value="ECO:0007669"/>
    <property type="project" value="TreeGrafter"/>
</dbReference>
<keyword evidence="1 2" id="KW-0443">Lipid metabolism</keyword>
<comment type="function">
    <text evidence="3">Lipolytic acyl hydrolase (LAH).</text>
</comment>
<keyword evidence="5" id="KW-1133">Transmembrane helix</keyword>
<comment type="caution">
    <text evidence="2">Lacks conserved residue(s) required for the propagation of feature annotation.</text>
</comment>
<dbReference type="Pfam" id="PF01734">
    <property type="entry name" value="Patatin"/>
    <property type="match status" value="1"/>
</dbReference>
<dbReference type="InterPro" id="IPR033562">
    <property type="entry name" value="PLPL"/>
</dbReference>
<name>A0A9W6BRQ0_9CHLO</name>
<comment type="domain">
    <text evidence="3">The nitrogen atoms of the two glycine residues in the GGXR motif define the oxyanion hole, and stabilize the oxyanion that forms during the nucleophilic attack by the catalytic serine during substrate cleavage.</text>
</comment>
<proteinExistence type="inferred from homology"/>
<dbReference type="PANTHER" id="PTHR12406">
    <property type="entry name" value="CALCIUM-INDEPENDENT PHOSPHOLIPASE A2 IPLA2 -RELATED"/>
    <property type="match status" value="1"/>
</dbReference>
<evidence type="ECO:0000256" key="1">
    <source>
        <dbReference type="ARBA" id="ARBA00023098"/>
    </source>
</evidence>
<evidence type="ECO:0000259" key="6">
    <source>
        <dbReference type="PROSITE" id="PS51635"/>
    </source>
</evidence>
<feature type="compositionally biased region" description="Polar residues" evidence="4">
    <location>
        <begin position="30"/>
        <end position="48"/>
    </location>
</feature>
<comment type="caution">
    <text evidence="7">The sequence shown here is derived from an EMBL/GenBank/DDBJ whole genome shotgun (WGS) entry which is preliminary data.</text>
</comment>
<organism evidence="7 8">
    <name type="scientific">Pleodorina starrii</name>
    <dbReference type="NCBI Taxonomy" id="330485"/>
    <lineage>
        <taxon>Eukaryota</taxon>
        <taxon>Viridiplantae</taxon>
        <taxon>Chlorophyta</taxon>
        <taxon>core chlorophytes</taxon>
        <taxon>Chlorophyceae</taxon>
        <taxon>CS clade</taxon>
        <taxon>Chlamydomonadales</taxon>
        <taxon>Volvocaceae</taxon>
        <taxon>Pleodorina</taxon>
    </lineage>
</organism>
<feature type="transmembrane region" description="Helical" evidence="5">
    <location>
        <begin position="117"/>
        <end position="138"/>
    </location>
</feature>
<dbReference type="Proteomes" id="UP001165080">
    <property type="component" value="Unassembled WGS sequence"/>
</dbReference>
<keyword evidence="5" id="KW-0472">Membrane</keyword>
<keyword evidence="2 3" id="KW-0442">Lipid degradation</keyword>
<evidence type="ECO:0000313" key="7">
    <source>
        <dbReference type="EMBL" id="GLC56512.1"/>
    </source>
</evidence>
<dbReference type="PANTHER" id="PTHR12406:SF45">
    <property type="entry name" value="PATATIN"/>
    <property type="match status" value="1"/>
</dbReference>
<evidence type="ECO:0000256" key="3">
    <source>
        <dbReference type="RuleBase" id="RU361262"/>
    </source>
</evidence>
<keyword evidence="2 3" id="KW-0378">Hydrolase</keyword>
<dbReference type="GO" id="GO:0016020">
    <property type="term" value="C:membrane"/>
    <property type="evidence" value="ECO:0007669"/>
    <property type="project" value="TreeGrafter"/>
</dbReference>
<dbReference type="GO" id="GO:0005811">
    <property type="term" value="C:lipid droplet"/>
    <property type="evidence" value="ECO:0007669"/>
    <property type="project" value="TreeGrafter"/>
</dbReference>
<dbReference type="GO" id="GO:0004806">
    <property type="term" value="F:triacylglycerol lipase activity"/>
    <property type="evidence" value="ECO:0007669"/>
    <property type="project" value="TreeGrafter"/>
</dbReference>
<dbReference type="EC" id="3.1.1.-" evidence="3"/>
<keyword evidence="8" id="KW-1185">Reference proteome</keyword>
<feature type="active site" description="Nucleophile" evidence="2">
    <location>
        <position position="119"/>
    </location>
</feature>
<keyword evidence="5" id="KW-0812">Transmembrane</keyword>
<dbReference type="EMBL" id="BRXU01000016">
    <property type="protein sequence ID" value="GLC56512.1"/>
    <property type="molecule type" value="Genomic_DNA"/>
</dbReference>
<reference evidence="7 8" key="1">
    <citation type="journal article" date="2023" name="Commun. Biol.">
        <title>Reorganization of the ancestral sex-determining regions during the evolution of trioecy in Pleodorina starrii.</title>
        <authorList>
            <person name="Takahashi K."/>
            <person name="Suzuki S."/>
            <person name="Kawai-Toyooka H."/>
            <person name="Yamamoto K."/>
            <person name="Hamaji T."/>
            <person name="Ootsuki R."/>
            <person name="Yamaguchi H."/>
            <person name="Kawachi M."/>
            <person name="Higashiyama T."/>
            <person name="Nozaki H."/>
        </authorList>
    </citation>
    <scope>NUCLEOTIDE SEQUENCE [LARGE SCALE GENOMIC DNA]</scope>
    <source>
        <strain evidence="7 8">NIES-4479</strain>
    </source>
</reference>
<feature type="active site" description="Proton acceptor" evidence="2">
    <location>
        <position position="238"/>
    </location>
</feature>
<evidence type="ECO:0000313" key="8">
    <source>
        <dbReference type="Proteomes" id="UP001165080"/>
    </source>
</evidence>
<gene>
    <name evidence="7" type="primary">PLEST004055</name>
    <name evidence="7" type="ORF">PLESTB_001115400</name>
</gene>
<comment type="similarity">
    <text evidence="3">Belongs to the patatin family.</text>
</comment>
<sequence length="356" mass="39295">MQHTVHLQQRLQSSVHASTSGNRCVYKAASGQSRASHQQLTRTQASTNRRSRTVVHFQNADVAMPPPAGLQLTQAEVSKPKAKTLSWAGAGIFFFWQLGAMKYLAERYDLTRVPMAGASGGALAAVLAACGVPADVVLQRAYEMSVKHGIWERPLGLVGIWGSLIEQWLDDLLPADAAERCRGKITIIVTTLPNMGQVGISDFKDKHDLINAAMASAHIPMLLDLKFARVCRGKYCVDGSFPDFFYNDNSELLKAGGSAVIFDYFNDTKLVRKGRMDMLSLKQYEEVKHIMQLGYEYAQGLHQEGHFEHFEVGEMVFDHLEEAAKEHVAAETALVPVPSSQQVTALVAQQPRQAQQ</sequence>
<feature type="transmembrane region" description="Helical" evidence="5">
    <location>
        <begin position="85"/>
        <end position="105"/>
    </location>
</feature>
<dbReference type="InterPro" id="IPR002641">
    <property type="entry name" value="PNPLA_dom"/>
</dbReference>
<dbReference type="GO" id="GO:0019433">
    <property type="term" value="P:triglyceride catabolic process"/>
    <property type="evidence" value="ECO:0007669"/>
    <property type="project" value="TreeGrafter"/>
</dbReference>